<dbReference type="SUPFAM" id="SSF52540">
    <property type="entry name" value="P-loop containing nucleoside triphosphate hydrolases"/>
    <property type="match status" value="1"/>
</dbReference>
<dbReference type="EMBL" id="AP019552">
    <property type="protein sequence ID" value="BBJ29089.1"/>
    <property type="molecule type" value="Genomic_DNA"/>
</dbReference>
<accession>A0A6N4TE85</accession>
<dbReference type="KEGG" id="asac:ATHSA_p10042"/>
<dbReference type="PANTHER" id="PTHR13696:SF99">
    <property type="entry name" value="COBYRINIC ACID AC-DIAMIDE SYNTHASE"/>
    <property type="match status" value="1"/>
</dbReference>
<keyword evidence="2" id="KW-0614">Plasmid</keyword>
<dbReference type="InterPro" id="IPR050678">
    <property type="entry name" value="DNA_Partitioning_ATPase"/>
</dbReference>
<dbReference type="Proteomes" id="UP000463916">
    <property type="component" value="Plasmid pATS1"/>
</dbReference>
<dbReference type="AlphaFoldDB" id="A0A6N4TE85"/>
<proteinExistence type="predicted"/>
<dbReference type="InterPro" id="IPR025669">
    <property type="entry name" value="AAA_dom"/>
</dbReference>
<organism evidence="2 3">
    <name type="scientific">Athalassotoga saccharophila</name>
    <dbReference type="NCBI Taxonomy" id="1441386"/>
    <lineage>
        <taxon>Bacteria</taxon>
        <taxon>Thermotogati</taxon>
        <taxon>Thermotogota</taxon>
        <taxon>Thermotogae</taxon>
        <taxon>Mesoaciditogales</taxon>
        <taxon>Mesoaciditogaceae</taxon>
        <taxon>Athalassotoga</taxon>
    </lineage>
</organism>
<dbReference type="Gene3D" id="3.40.50.300">
    <property type="entry name" value="P-loop containing nucleotide triphosphate hydrolases"/>
    <property type="match status" value="1"/>
</dbReference>
<reference evidence="3" key="1">
    <citation type="submission" date="2019-04" db="EMBL/GenBank/DDBJ databases">
        <title>NAS-01 Genome Sequencing.</title>
        <authorList>
            <person name="Kato S."/>
            <person name="Itoh T."/>
            <person name="Ohkuma M."/>
        </authorList>
    </citation>
    <scope>NUCLEOTIDE SEQUENCE [LARGE SCALE GENOMIC DNA]</scope>
    <source>
        <strain evidence="3">NAS-01</strain>
        <plasmid evidence="3">pATS1</plasmid>
    </source>
</reference>
<sequence>MIKIGIINQKGGVGKTTIAFHLAYLFSRANKKILLIDVDPQGNLTSCFKEALPKENHIKLIYEGQIPRPLEVDKNIFLIGADITLSKYEADAKLANFFKMKNLLDNLSGDIAIIDGPPSLGLFTSNILLASEYVIIPTDMSKFALLGLRDLLDSIENVKTNTNKDLNVLGIILSSVQERLNYHKEIINDVVREYKELMFKTILPESVKVKESISKGRPVFDIYPDAKISKAYLELFEEIEVRLNGKR</sequence>
<name>A0A6N4TE85_9BACT</name>
<evidence type="ECO:0000313" key="2">
    <source>
        <dbReference type="EMBL" id="BBJ29089.1"/>
    </source>
</evidence>
<protein>
    <submittedName>
        <fullName evidence="2">Sporulation initiation inhibitor protein Soj</fullName>
    </submittedName>
</protein>
<dbReference type="InterPro" id="IPR027417">
    <property type="entry name" value="P-loop_NTPase"/>
</dbReference>
<dbReference type="CDD" id="cd02042">
    <property type="entry name" value="ParAB_family"/>
    <property type="match status" value="1"/>
</dbReference>
<geneLocation type="plasmid" evidence="2 3">
    <name>pATS1</name>
</geneLocation>
<dbReference type="PIRSF" id="PIRSF009320">
    <property type="entry name" value="Nuc_binding_HP_1000"/>
    <property type="match status" value="1"/>
</dbReference>
<dbReference type="RefSeq" id="WP_161849039.1">
    <property type="nucleotide sequence ID" value="NZ_AP019552.1"/>
</dbReference>
<gene>
    <name evidence="2" type="ORF">ATHSA_p10042</name>
</gene>
<dbReference type="Pfam" id="PF13614">
    <property type="entry name" value="AAA_31"/>
    <property type="match status" value="1"/>
</dbReference>
<evidence type="ECO:0000313" key="3">
    <source>
        <dbReference type="Proteomes" id="UP000463916"/>
    </source>
</evidence>
<dbReference type="PANTHER" id="PTHR13696">
    <property type="entry name" value="P-LOOP CONTAINING NUCLEOSIDE TRIPHOSPHATE HYDROLASE"/>
    <property type="match status" value="1"/>
</dbReference>
<evidence type="ECO:0000259" key="1">
    <source>
        <dbReference type="Pfam" id="PF13614"/>
    </source>
</evidence>
<dbReference type="OrthoDB" id="9815116at2"/>
<feature type="domain" description="AAA" evidence="1">
    <location>
        <begin position="3"/>
        <end position="167"/>
    </location>
</feature>
<keyword evidence="3" id="KW-1185">Reference proteome</keyword>